<evidence type="ECO:0000256" key="5">
    <source>
        <dbReference type="ARBA" id="ARBA00022692"/>
    </source>
</evidence>
<dbReference type="Proteomes" id="UP000030907">
    <property type="component" value="Chromosome"/>
</dbReference>
<dbReference type="EMBL" id="CP009122">
    <property type="protein sequence ID" value="AJA08534.1"/>
    <property type="molecule type" value="Genomic_DNA"/>
</dbReference>
<dbReference type="PANTHER" id="PTHR32552">
    <property type="entry name" value="FERRICHROME IRON RECEPTOR-RELATED"/>
    <property type="match status" value="1"/>
</dbReference>
<dbReference type="RefSeq" id="WP_039573658.1">
    <property type="nucleotide sequence ID" value="NZ_CP009122.1"/>
</dbReference>
<dbReference type="HOGENOM" id="CLU_008287_15_1_5"/>
<dbReference type="PANTHER" id="PTHR32552:SF81">
    <property type="entry name" value="TONB-DEPENDENT OUTER MEMBRANE RECEPTOR"/>
    <property type="match status" value="1"/>
</dbReference>
<sequence>MRRGYGIAAAAGAALALGSPAHARDMTWIEIQAGTLKAGLRALGAQTRSSIALADPSMADLKIGKIRGRMTADQALRRMVRGLEVDVVVLDSSSFRLVPAPRRRPRRSANLTALPAPKIQKMQPRAEIIVTASKRQTSRSQYQGIVQTIEADDLAQAEFRGTEAIERAGTSLSSTHLGPGRDKLFLRGVGDSSFSGHTQAIVGQYLGEARLNYSGPDPDLRLYDIARTEILLGPQGTLYGAGSLGGIMRIEPNQPDPDHTQLYAILSTSAIKGGALGAEAAAMVNLPLGWSEGAVRLVGYRVREGGYIDDVARGVINSNRLDISGGRAALAVAPDGAWRAEMLSVWQDIEGRDAGYVDRRVGPLARAAAIAQPYSNRFRLVSTTLRGEQEGVDIAANLSHSHARLRDIFDASEPLPNTLALARREMSDVSSAEIRVSRSGSAGNGWLVGGSMVDSRTRFSSSLLYRSEAPFETNTAASIREYILFGEASEAIGPLALSIGARAARWRGRGLHMSGANSPEAPFDWSDAGWKILPGASALLTLPSDIQLLVRYAESYRPPTAAASSAGFIALSGDHYSAWEAAVRRPDGEGRTLTGALSLSAGRWRNVQADIIDHAGYLTAANIGDARTLTIETNAQLRLSECLTLNGAVTMNRAIVNAAEPSHIIVAEGRLPNIPDMNARLAVQYDSPSSAKNPYRLSATLRHTGRSRLGIGPELGREQGGFSDVDLDASLKLGSAKLHLGVSNLFDAAGNRFALGSLAQPAESDLFVPQTPRRVSLGIRIGGR</sequence>
<evidence type="ECO:0000256" key="6">
    <source>
        <dbReference type="ARBA" id="ARBA00023004"/>
    </source>
</evidence>
<evidence type="ECO:0000256" key="11">
    <source>
        <dbReference type="RuleBase" id="RU003357"/>
    </source>
</evidence>
<keyword evidence="2" id="KW-0813">Transport</keyword>
<protein>
    <submittedName>
        <fullName evidence="15">Uncharacterized protein</fullName>
    </submittedName>
</protein>
<gene>
    <name evidence="15" type="ORF">SKP52_08075</name>
</gene>
<comment type="subcellular location">
    <subcellularLocation>
        <location evidence="1">Cell outer membrane</location>
        <topology evidence="1">Multi-pass membrane protein</topology>
    </subcellularLocation>
</comment>
<dbReference type="SUPFAM" id="SSF56935">
    <property type="entry name" value="Porins"/>
    <property type="match status" value="1"/>
</dbReference>
<dbReference type="AlphaFoldDB" id="A0A0A7PEY0"/>
<keyword evidence="8 11" id="KW-0798">TonB box</keyword>
<comment type="similarity">
    <text evidence="11">Belongs to the TonB-dependent receptor family.</text>
</comment>
<evidence type="ECO:0000313" key="16">
    <source>
        <dbReference type="Proteomes" id="UP000030907"/>
    </source>
</evidence>
<dbReference type="Pfam" id="PF00593">
    <property type="entry name" value="TonB_dep_Rec_b-barrel"/>
    <property type="match status" value="1"/>
</dbReference>
<dbReference type="InterPro" id="IPR036942">
    <property type="entry name" value="Beta-barrel_TonB_sf"/>
</dbReference>
<feature type="signal peptide" evidence="12">
    <location>
        <begin position="1"/>
        <end position="23"/>
    </location>
</feature>
<dbReference type="InterPro" id="IPR039426">
    <property type="entry name" value="TonB-dep_rcpt-like"/>
</dbReference>
<dbReference type="Gene3D" id="2.40.170.20">
    <property type="entry name" value="TonB-dependent receptor, beta-barrel domain"/>
    <property type="match status" value="1"/>
</dbReference>
<dbReference type="InterPro" id="IPR000531">
    <property type="entry name" value="Beta-barrel_TonB"/>
</dbReference>
<feature type="domain" description="TonB-dependent receptor plug" evidence="14">
    <location>
        <begin position="143"/>
        <end position="247"/>
    </location>
</feature>
<feature type="domain" description="TonB-dependent receptor-like beta-barrel" evidence="13">
    <location>
        <begin position="378"/>
        <end position="745"/>
    </location>
</feature>
<evidence type="ECO:0000313" key="15">
    <source>
        <dbReference type="EMBL" id="AJA08534.1"/>
    </source>
</evidence>
<evidence type="ECO:0000256" key="1">
    <source>
        <dbReference type="ARBA" id="ARBA00004571"/>
    </source>
</evidence>
<accession>A0A0A7PEY0</accession>
<evidence type="ECO:0000256" key="10">
    <source>
        <dbReference type="ARBA" id="ARBA00023237"/>
    </source>
</evidence>
<evidence type="ECO:0000256" key="12">
    <source>
        <dbReference type="SAM" id="SignalP"/>
    </source>
</evidence>
<evidence type="ECO:0000256" key="8">
    <source>
        <dbReference type="ARBA" id="ARBA00023077"/>
    </source>
</evidence>
<dbReference type="GO" id="GO:0009279">
    <property type="term" value="C:cell outer membrane"/>
    <property type="evidence" value="ECO:0007669"/>
    <property type="project" value="UniProtKB-SubCell"/>
</dbReference>
<dbReference type="OrthoDB" id="9760333at2"/>
<evidence type="ECO:0000256" key="7">
    <source>
        <dbReference type="ARBA" id="ARBA00023065"/>
    </source>
</evidence>
<keyword evidence="10" id="KW-0998">Cell outer membrane</keyword>
<evidence type="ECO:0000259" key="14">
    <source>
        <dbReference type="Pfam" id="PF07715"/>
    </source>
</evidence>
<dbReference type="Gene3D" id="3.55.50.30">
    <property type="match status" value="1"/>
</dbReference>
<keyword evidence="5" id="KW-0812">Transmembrane</keyword>
<dbReference type="Pfam" id="PF07715">
    <property type="entry name" value="Plug"/>
    <property type="match status" value="1"/>
</dbReference>
<organism evidence="15 16">
    <name type="scientific">Sphingopyxis fribergensis</name>
    <dbReference type="NCBI Taxonomy" id="1515612"/>
    <lineage>
        <taxon>Bacteria</taxon>
        <taxon>Pseudomonadati</taxon>
        <taxon>Pseudomonadota</taxon>
        <taxon>Alphaproteobacteria</taxon>
        <taxon>Sphingomonadales</taxon>
        <taxon>Sphingomonadaceae</taxon>
        <taxon>Sphingopyxis</taxon>
    </lineage>
</organism>
<feature type="chain" id="PRO_5002043901" evidence="12">
    <location>
        <begin position="24"/>
        <end position="784"/>
    </location>
</feature>
<evidence type="ECO:0000256" key="4">
    <source>
        <dbReference type="ARBA" id="ARBA00022496"/>
    </source>
</evidence>
<evidence type="ECO:0000256" key="2">
    <source>
        <dbReference type="ARBA" id="ARBA00022448"/>
    </source>
</evidence>
<keyword evidence="9 11" id="KW-0472">Membrane</keyword>
<keyword evidence="4" id="KW-0410">Iron transport</keyword>
<evidence type="ECO:0000256" key="9">
    <source>
        <dbReference type="ARBA" id="ARBA00023136"/>
    </source>
</evidence>
<keyword evidence="12" id="KW-0732">Signal</keyword>
<name>A0A0A7PEY0_9SPHN</name>
<dbReference type="STRING" id="1515612.SKP52_08075"/>
<keyword evidence="6" id="KW-0408">Iron</keyword>
<keyword evidence="7" id="KW-0406">Ion transport</keyword>
<evidence type="ECO:0000256" key="3">
    <source>
        <dbReference type="ARBA" id="ARBA00022452"/>
    </source>
</evidence>
<evidence type="ECO:0000259" key="13">
    <source>
        <dbReference type="Pfam" id="PF00593"/>
    </source>
</evidence>
<dbReference type="InterPro" id="IPR012910">
    <property type="entry name" value="Plug_dom"/>
</dbReference>
<proteinExistence type="inferred from homology"/>
<keyword evidence="3" id="KW-1134">Transmembrane beta strand</keyword>
<keyword evidence="16" id="KW-1185">Reference proteome</keyword>
<dbReference type="GO" id="GO:0006826">
    <property type="term" value="P:iron ion transport"/>
    <property type="evidence" value="ECO:0007669"/>
    <property type="project" value="UniProtKB-KW"/>
</dbReference>
<dbReference type="KEGG" id="sphk:SKP52_08075"/>
<reference evidence="15 16" key="1">
    <citation type="journal article" date="2015" name="Int. J. Syst. Evol. Microbiol.">
        <title>Description of Sphingopyxis fribergensis sp. nov. - a soil bacterium with the ability to degrade styrene and phenylacetic acid.</title>
        <authorList>
            <person name="Oelschlagel M."/>
            <person name="Ruckert C."/>
            <person name="Kalinowski J."/>
            <person name="Schmidt G."/>
            <person name="Schlomann M."/>
            <person name="Tischler D."/>
        </authorList>
    </citation>
    <scope>NUCLEOTIDE SEQUENCE [LARGE SCALE GENOMIC DNA]</scope>
    <source>
        <strain evidence="15 16">Kp5.2</strain>
    </source>
</reference>